<evidence type="ECO:0000256" key="1">
    <source>
        <dbReference type="ARBA" id="ARBA00006295"/>
    </source>
</evidence>
<dbReference type="SUPFAM" id="SSF109709">
    <property type="entry name" value="KorB DNA-binding domain-like"/>
    <property type="match status" value="1"/>
</dbReference>
<dbReference type="InterPro" id="IPR041468">
    <property type="entry name" value="HTH_ParB/Spo0J"/>
</dbReference>
<proteinExistence type="inferred from homology"/>
<dbReference type="EMBL" id="RAVZ01000623">
    <property type="protein sequence ID" value="RKG67981.1"/>
    <property type="molecule type" value="Genomic_DNA"/>
</dbReference>
<dbReference type="GO" id="GO:0003677">
    <property type="term" value="F:DNA binding"/>
    <property type="evidence" value="ECO:0007669"/>
    <property type="project" value="InterPro"/>
</dbReference>
<evidence type="ECO:0000259" key="4">
    <source>
        <dbReference type="SMART" id="SM00470"/>
    </source>
</evidence>
<dbReference type="AlphaFoldDB" id="A0A3A8HQ13"/>
<dbReference type="InterPro" id="IPR036086">
    <property type="entry name" value="ParB/Sulfiredoxin_sf"/>
</dbReference>
<dbReference type="PANTHER" id="PTHR33375:SF1">
    <property type="entry name" value="CHROMOSOME-PARTITIONING PROTEIN PARB-RELATED"/>
    <property type="match status" value="1"/>
</dbReference>
<feature type="domain" description="ParB-like N-terminal" evidence="4">
    <location>
        <begin position="55"/>
        <end position="144"/>
    </location>
</feature>
<dbReference type="Pfam" id="PF02195">
    <property type="entry name" value="ParB_N"/>
    <property type="match status" value="1"/>
</dbReference>
<dbReference type="Proteomes" id="UP000268094">
    <property type="component" value="Unassembled WGS sequence"/>
</dbReference>
<evidence type="ECO:0000313" key="5">
    <source>
        <dbReference type="EMBL" id="RKG67981.1"/>
    </source>
</evidence>
<evidence type="ECO:0000313" key="6">
    <source>
        <dbReference type="Proteomes" id="UP000268094"/>
    </source>
</evidence>
<keyword evidence="6" id="KW-1185">Reference proteome</keyword>
<dbReference type="SMART" id="SM00470">
    <property type="entry name" value="ParB"/>
    <property type="match status" value="1"/>
</dbReference>
<keyword evidence="2" id="KW-0159">Chromosome partition</keyword>
<dbReference type="Pfam" id="PF17762">
    <property type="entry name" value="HTH_ParB"/>
    <property type="match status" value="1"/>
</dbReference>
<dbReference type="GO" id="GO:0007059">
    <property type="term" value="P:chromosome segregation"/>
    <property type="evidence" value="ECO:0007669"/>
    <property type="project" value="UniProtKB-KW"/>
</dbReference>
<comment type="similarity">
    <text evidence="1">Belongs to the ParB family.</text>
</comment>
<protein>
    <submittedName>
        <fullName evidence="5">ParB/RepB/Spo0J family partition protein</fullName>
    </submittedName>
</protein>
<feature type="region of interest" description="Disordered" evidence="3">
    <location>
        <begin position="551"/>
        <end position="585"/>
    </location>
</feature>
<name>A0A3A8HQ13_9BACT</name>
<evidence type="ECO:0000256" key="3">
    <source>
        <dbReference type="SAM" id="MobiDB-lite"/>
    </source>
</evidence>
<feature type="compositionally biased region" description="Acidic residues" evidence="3">
    <location>
        <begin position="576"/>
        <end position="585"/>
    </location>
</feature>
<dbReference type="Gene3D" id="3.90.1530.30">
    <property type="match status" value="1"/>
</dbReference>
<organism evidence="5 6">
    <name type="scientific">Corallococcus terminator</name>
    <dbReference type="NCBI Taxonomy" id="2316733"/>
    <lineage>
        <taxon>Bacteria</taxon>
        <taxon>Pseudomonadati</taxon>
        <taxon>Myxococcota</taxon>
        <taxon>Myxococcia</taxon>
        <taxon>Myxococcales</taxon>
        <taxon>Cystobacterineae</taxon>
        <taxon>Myxococcaceae</taxon>
        <taxon>Corallococcus</taxon>
    </lineage>
</organism>
<dbReference type="PANTHER" id="PTHR33375">
    <property type="entry name" value="CHROMOSOME-PARTITIONING PROTEIN PARB-RELATED"/>
    <property type="match status" value="1"/>
</dbReference>
<dbReference type="GO" id="GO:0005694">
    <property type="term" value="C:chromosome"/>
    <property type="evidence" value="ECO:0007669"/>
    <property type="project" value="TreeGrafter"/>
</dbReference>
<dbReference type="InterPro" id="IPR004437">
    <property type="entry name" value="ParB/RepB/Spo0J"/>
</dbReference>
<reference evidence="6" key="1">
    <citation type="submission" date="2018-09" db="EMBL/GenBank/DDBJ databases">
        <authorList>
            <person name="Livingstone P.G."/>
            <person name="Whitworth D.E."/>
        </authorList>
    </citation>
    <scope>NUCLEOTIDE SEQUENCE [LARGE SCALE GENOMIC DNA]</scope>
    <source>
        <strain evidence="6">CA054A</strain>
    </source>
</reference>
<comment type="caution">
    <text evidence="5">The sequence shown here is derived from an EMBL/GenBank/DDBJ whole genome shotgun (WGS) entry which is preliminary data.</text>
</comment>
<dbReference type="InterPro" id="IPR003115">
    <property type="entry name" value="ParB_N"/>
</dbReference>
<dbReference type="SUPFAM" id="SSF110849">
    <property type="entry name" value="ParB/Sulfiredoxin"/>
    <property type="match status" value="1"/>
</dbReference>
<gene>
    <name evidence="5" type="ORF">D7V88_40860</name>
</gene>
<dbReference type="NCBIfam" id="TIGR00180">
    <property type="entry name" value="parB_part"/>
    <property type="match status" value="1"/>
</dbReference>
<accession>A0A3A8HQ13</accession>
<dbReference type="Gene3D" id="1.10.10.2830">
    <property type="match status" value="1"/>
</dbReference>
<evidence type="ECO:0000256" key="2">
    <source>
        <dbReference type="ARBA" id="ARBA00022829"/>
    </source>
</evidence>
<dbReference type="InterPro" id="IPR050336">
    <property type="entry name" value="Chromosome_partition/occlusion"/>
</dbReference>
<sequence length="585" mass="62546">MCLCAPCSSEECQTPLLYLFMRWSKRTASAPGTTRATPPAIAGTEADIMEGSQIHEVPHTRIVDSPFQTRSNYDEPKLAELAANIVVHGVLQPVLARMVGDIIELIAGHRRVRASRIAGKETIPVIFREMSDEQAREVVIVENLQREDVHALDEAAIFAGLMADYGRTAQQLADKIGKTRAYVLRRLTLNGLCPLAQLAFREGRLSEYGAFSVARILDAALQEAATNELCAGKDVAGRNAVRQVVESYLLTLDDAPFDTKSATLLPSAGACTACPKRSGACADLFGDLSRADLCSDSACYRAKAEATWTVSCEEALAKGHEVLDEEASRKLFPYGGRYLAHESEYVDLSMVCPMDDRRRTWKAVLGRSLPPVTLAQDGQGFAHLLVREVDALSVVAPPQVAGKPKSDGIAHVATASMTAPDVASAERPEDRRAVFKAGLPVIVAAAEAAPIGVEFLRFVARGLLEASWADVRKAVARRRGLGTKAQPDAGLLEAVEKMSSSEVQGLLAEVVASRFGVPSHAGSTYGTGFLAACALYGVTLQQLESSIGETRNAVEPPTLAAPLTQGEANDMPEAPLADDEEPVAA</sequence>